<reference evidence="12" key="1">
    <citation type="submission" date="2019-02" db="EMBL/GenBank/DDBJ databases">
        <authorList>
            <person name="Gruber-Vodicka R. H."/>
            <person name="Seah K. B. B."/>
        </authorList>
    </citation>
    <scope>NUCLEOTIDE SEQUENCE</scope>
    <source>
        <strain evidence="12">BECK_BZ125</strain>
    </source>
</reference>
<dbReference type="InterPro" id="IPR022310">
    <property type="entry name" value="NAD/GMP_synthase"/>
</dbReference>
<dbReference type="HAMAP" id="MF_02090">
    <property type="entry name" value="NadE_glutamine_dep"/>
    <property type="match status" value="1"/>
</dbReference>
<comment type="function">
    <text evidence="7">Catalyzes the ATP-dependent amidation of deamido-NAD to form NAD. Uses L-glutamine as a nitrogen source.</text>
</comment>
<feature type="binding site" evidence="7">
    <location>
        <position position="399"/>
    </location>
    <ligand>
        <name>deamido-NAD(+)</name>
        <dbReference type="ChEBI" id="CHEBI:58437"/>
        <note>ligand shared between two neighboring subunits</note>
    </ligand>
</feature>
<evidence type="ECO:0000259" key="11">
    <source>
        <dbReference type="PROSITE" id="PS50263"/>
    </source>
</evidence>
<feature type="binding site" evidence="7">
    <location>
        <position position="428"/>
    </location>
    <ligand>
        <name>deamido-NAD(+)</name>
        <dbReference type="ChEBI" id="CHEBI:58437"/>
        <note>ligand shared between two neighboring subunits</note>
    </ligand>
</feature>
<dbReference type="GO" id="GO:0009435">
    <property type="term" value="P:NAD+ biosynthetic process"/>
    <property type="evidence" value="ECO:0007669"/>
    <property type="project" value="UniProtKB-UniRule"/>
</dbReference>
<dbReference type="PROSITE" id="PS00920">
    <property type="entry name" value="NITRIL_CHT_1"/>
    <property type="match status" value="1"/>
</dbReference>
<dbReference type="GO" id="GO:0003952">
    <property type="term" value="F:NAD+ synthase (glutamine-hydrolyzing) activity"/>
    <property type="evidence" value="ECO:0007669"/>
    <property type="project" value="UniProtKB-UniRule"/>
</dbReference>
<evidence type="ECO:0000256" key="2">
    <source>
        <dbReference type="ARBA" id="ARBA00007145"/>
    </source>
</evidence>
<keyword evidence="6 7" id="KW-0520">NAD</keyword>
<comment type="caution">
    <text evidence="7">Lacks conserved residue(s) required for the propagation of feature annotation.</text>
</comment>
<dbReference type="PROSITE" id="PS50263">
    <property type="entry name" value="CN_HYDROLASE"/>
    <property type="match status" value="1"/>
</dbReference>
<feature type="active site" description="Proton acceptor" evidence="9">
    <location>
        <position position="61"/>
    </location>
</feature>
<feature type="binding site" evidence="7">
    <location>
        <position position="423"/>
    </location>
    <ligand>
        <name>ATP</name>
        <dbReference type="ChEBI" id="CHEBI:30616"/>
    </ligand>
</feature>
<evidence type="ECO:0000256" key="1">
    <source>
        <dbReference type="ARBA" id="ARBA00005188"/>
    </source>
</evidence>
<feature type="domain" description="CN hydrolase" evidence="11">
    <location>
        <begin position="20"/>
        <end position="272"/>
    </location>
</feature>
<keyword evidence="5 7" id="KW-0067">ATP-binding</keyword>
<dbReference type="InterPro" id="IPR000132">
    <property type="entry name" value="Nitrilase/CN_hydratase_CS"/>
</dbReference>
<feature type="binding site" evidence="7">
    <location>
        <position position="552"/>
    </location>
    <ligand>
        <name>deamido-NAD(+)</name>
        <dbReference type="ChEBI" id="CHEBI:58437"/>
        <note>ligand shared between two neighboring subunits</note>
    </ligand>
</feature>
<feature type="active site" description="For glutaminase activity" evidence="7">
    <location>
        <position position="139"/>
    </location>
</feature>
<dbReference type="UniPathway" id="UPA00253">
    <property type="reaction ID" value="UER00334"/>
</dbReference>
<dbReference type="GO" id="GO:0000257">
    <property type="term" value="F:nitrilase activity"/>
    <property type="evidence" value="ECO:0007669"/>
    <property type="project" value="UniProtKB-ARBA"/>
</dbReference>
<dbReference type="SUPFAM" id="SSF56317">
    <property type="entry name" value="Carbon-nitrogen hydrolase"/>
    <property type="match status" value="1"/>
</dbReference>
<dbReference type="AlphaFoldDB" id="A0A450YNM4"/>
<dbReference type="GO" id="GO:0008795">
    <property type="term" value="F:NAD+ synthase activity"/>
    <property type="evidence" value="ECO:0007669"/>
    <property type="project" value="UniProtKB-UniRule"/>
</dbReference>
<dbReference type="CDD" id="cd07570">
    <property type="entry name" value="GAT_Gln-NAD-synth"/>
    <property type="match status" value="1"/>
</dbReference>
<organism evidence="12">
    <name type="scientific">Candidatus Kentrum sp. TC</name>
    <dbReference type="NCBI Taxonomy" id="2126339"/>
    <lineage>
        <taxon>Bacteria</taxon>
        <taxon>Pseudomonadati</taxon>
        <taxon>Pseudomonadota</taxon>
        <taxon>Gammaproteobacteria</taxon>
        <taxon>Candidatus Kentrum</taxon>
    </lineage>
</organism>
<feature type="binding site" evidence="7">
    <location>
        <position position="145"/>
    </location>
    <ligand>
        <name>L-glutamine</name>
        <dbReference type="ChEBI" id="CHEBI:58359"/>
    </ligand>
</feature>
<dbReference type="EC" id="6.3.5.1" evidence="7 8"/>
<sequence length="581" mass="64529">MNKKPIHSARTTTRKSDSSLRVAIAQVDMTVGDISGNARKIIEYTQEARDALGAHVVLFPELALTGYPPEDLLLRPDLYERVELALGEIAKATRGIDVVVGYPHQSRLYALFDDPAFKDRIYNACVYLQDGVPMERYFKQELPNYGVFDEKRYFSPGEWESSAWINRVCVAFTICEDIWSPGPMRRAAEVKKAQLMFNISASPYRAGKIQQREALLAERAREGKMPIVYVNLVGGQDDLVFDGHSLVVDAKGETVFRAPDFETGLFLVEFDTAPDLAPRRAPLLPLTSLEESIYGALVMGVRGYVEKNHFRGALVGLSGGVDSALTLAIAVDALGPDRVDAVLMPSRYTADMSTEDASLQARTLGVAHRVIPIEAVFSAFLDSLAEAFAGMPTDVTEENIQARCRGVLLMALSNKTGKVVLATGNKSEMAVGYATLYGDMAGGFAPLKDVSKEQVYRLARWRNEKWRTDRGNAEEGHPARDLIPERILTRAPSAELAPDQKDEDSLPPYPILDAILERYVERDQSPEEIIADGFEPETVAKVARMVLRNEYKRRQSAPGVRITQRAFGRDRRYPITSGYED</sequence>
<evidence type="ECO:0000256" key="5">
    <source>
        <dbReference type="ARBA" id="ARBA00022840"/>
    </source>
</evidence>
<dbReference type="GO" id="GO:0005524">
    <property type="term" value="F:ATP binding"/>
    <property type="evidence" value="ECO:0007669"/>
    <property type="project" value="UniProtKB-UniRule"/>
</dbReference>
<dbReference type="PANTHER" id="PTHR23090">
    <property type="entry name" value="NH 3 /GLUTAMINE-DEPENDENT NAD + SYNTHETASE"/>
    <property type="match status" value="1"/>
</dbReference>
<dbReference type="PANTHER" id="PTHR23090:SF9">
    <property type="entry name" value="GLUTAMINE-DEPENDENT NAD(+) SYNTHETASE"/>
    <property type="match status" value="1"/>
</dbReference>
<dbReference type="Gene3D" id="3.40.50.620">
    <property type="entry name" value="HUPs"/>
    <property type="match status" value="1"/>
</dbReference>
<dbReference type="SUPFAM" id="SSF52402">
    <property type="entry name" value="Adenine nucleotide alpha hydrolases-like"/>
    <property type="match status" value="1"/>
</dbReference>
<feature type="active site" description="Proton acceptor; for glutaminase activity" evidence="7">
    <location>
        <position position="61"/>
    </location>
</feature>
<keyword evidence="4 7" id="KW-0547">Nucleotide-binding</keyword>
<dbReference type="InterPro" id="IPR014729">
    <property type="entry name" value="Rossmann-like_a/b/a_fold"/>
</dbReference>
<dbReference type="InterPro" id="IPR036526">
    <property type="entry name" value="C-N_Hydrolase_sf"/>
</dbReference>
<keyword evidence="3 7" id="KW-0436">Ligase</keyword>
<dbReference type="PIRSF" id="PIRSF006630">
    <property type="entry name" value="NADS_GAT"/>
    <property type="match status" value="1"/>
</dbReference>
<protein>
    <recommendedName>
        <fullName evidence="7 8">Glutamine-dependent NAD(+) synthetase</fullName>
        <ecNumber evidence="7 8">6.3.5.1</ecNumber>
    </recommendedName>
    <alternativeName>
        <fullName evidence="7 8">NAD(+) synthase [glutamine-hydrolyzing]</fullName>
    </alternativeName>
</protein>
<dbReference type="EMBL" id="CAADFT010000023">
    <property type="protein sequence ID" value="VFK43130.1"/>
    <property type="molecule type" value="Genomic_DNA"/>
</dbReference>
<dbReference type="NCBIfam" id="TIGR00552">
    <property type="entry name" value="nadE"/>
    <property type="match status" value="1"/>
</dbReference>
<evidence type="ECO:0000256" key="10">
    <source>
        <dbReference type="RuleBase" id="RU003811"/>
    </source>
</evidence>
<dbReference type="InterPro" id="IPR003010">
    <property type="entry name" value="C-N_Hydrolase"/>
</dbReference>
<gene>
    <name evidence="7" type="primary">nadE</name>
    <name evidence="12" type="ORF">BECKTC1821E_GA0114239_102317</name>
</gene>
<evidence type="ECO:0000256" key="6">
    <source>
        <dbReference type="ARBA" id="ARBA00023027"/>
    </source>
</evidence>
<dbReference type="InterPro" id="IPR003694">
    <property type="entry name" value="NAD_synthase"/>
</dbReference>
<dbReference type="Pfam" id="PF00795">
    <property type="entry name" value="CN_hydrolase"/>
    <property type="match status" value="1"/>
</dbReference>
<feature type="active site" description="Nucleophile; for glutaminase activity" evidence="7">
    <location>
        <position position="175"/>
    </location>
</feature>
<dbReference type="GO" id="GO:0004359">
    <property type="term" value="F:glutaminase activity"/>
    <property type="evidence" value="ECO:0007669"/>
    <property type="project" value="InterPro"/>
</dbReference>
<feature type="binding site" evidence="7">
    <location>
        <begin position="316"/>
        <end position="323"/>
    </location>
    <ligand>
        <name>ATP</name>
        <dbReference type="ChEBI" id="CHEBI:30616"/>
    </ligand>
</feature>
<comment type="pathway">
    <text evidence="1 7 8">Cofactor biosynthesis; NAD(+) biosynthesis; NAD(+) from deamido-NAD(+) (L-Gln route): step 1/1.</text>
</comment>
<dbReference type="NCBIfam" id="NF010588">
    <property type="entry name" value="PRK13981.1"/>
    <property type="match status" value="1"/>
</dbReference>
<proteinExistence type="inferred from homology"/>
<accession>A0A450YNM4</accession>
<dbReference type="Pfam" id="PF02540">
    <property type="entry name" value="NAD_synthase"/>
    <property type="match status" value="1"/>
</dbReference>
<evidence type="ECO:0000256" key="7">
    <source>
        <dbReference type="HAMAP-Rule" id="MF_02090"/>
    </source>
</evidence>
<dbReference type="Gene3D" id="3.60.110.10">
    <property type="entry name" value="Carbon-nitrogen hydrolase"/>
    <property type="match status" value="1"/>
</dbReference>
<dbReference type="FunFam" id="3.40.50.620:FF:000106">
    <property type="entry name" value="Glutamine-dependent NAD(+) synthetase"/>
    <property type="match status" value="1"/>
</dbReference>
<evidence type="ECO:0000256" key="8">
    <source>
        <dbReference type="PIRNR" id="PIRNR006630"/>
    </source>
</evidence>
<dbReference type="InterPro" id="IPR014445">
    <property type="entry name" value="Gln-dep_NAD_synthase"/>
</dbReference>
<dbReference type="CDD" id="cd00553">
    <property type="entry name" value="NAD_synthase"/>
    <property type="match status" value="1"/>
</dbReference>
<evidence type="ECO:0000313" key="12">
    <source>
        <dbReference type="EMBL" id="VFK43130.1"/>
    </source>
</evidence>
<evidence type="ECO:0000256" key="3">
    <source>
        <dbReference type="ARBA" id="ARBA00022598"/>
    </source>
</evidence>
<comment type="similarity">
    <text evidence="2 7 8">In the C-terminal section; belongs to the NAD synthetase family.</text>
</comment>
<comment type="catalytic activity">
    <reaction evidence="7 8">
        <text>deamido-NAD(+) + L-glutamine + ATP + H2O = L-glutamate + AMP + diphosphate + NAD(+) + H(+)</text>
        <dbReference type="Rhea" id="RHEA:24384"/>
        <dbReference type="ChEBI" id="CHEBI:15377"/>
        <dbReference type="ChEBI" id="CHEBI:15378"/>
        <dbReference type="ChEBI" id="CHEBI:29985"/>
        <dbReference type="ChEBI" id="CHEBI:30616"/>
        <dbReference type="ChEBI" id="CHEBI:33019"/>
        <dbReference type="ChEBI" id="CHEBI:57540"/>
        <dbReference type="ChEBI" id="CHEBI:58359"/>
        <dbReference type="ChEBI" id="CHEBI:58437"/>
        <dbReference type="ChEBI" id="CHEBI:456215"/>
        <dbReference type="EC" id="6.3.5.1"/>
    </reaction>
</comment>
<dbReference type="GO" id="GO:0005737">
    <property type="term" value="C:cytoplasm"/>
    <property type="evidence" value="ECO:0007669"/>
    <property type="project" value="InterPro"/>
</dbReference>
<feature type="binding site" evidence="7">
    <location>
        <position position="208"/>
    </location>
    <ligand>
        <name>L-glutamine</name>
        <dbReference type="ChEBI" id="CHEBI:58359"/>
    </ligand>
</feature>
<evidence type="ECO:0000256" key="4">
    <source>
        <dbReference type="ARBA" id="ARBA00022741"/>
    </source>
</evidence>
<feature type="binding site" evidence="7">
    <location>
        <position position="202"/>
    </location>
    <ligand>
        <name>L-glutamine</name>
        <dbReference type="ChEBI" id="CHEBI:58359"/>
    </ligand>
</feature>
<evidence type="ECO:0000256" key="9">
    <source>
        <dbReference type="PROSITE-ProRule" id="PRU10139"/>
    </source>
</evidence>
<comment type="similarity">
    <text evidence="10">Belongs to the NAD synthetase family.</text>
</comment>
<name>A0A450YNM4_9GAMM</name>